<dbReference type="PANTHER" id="PTHR42973">
    <property type="entry name" value="BINDING OXIDOREDUCTASE, PUTATIVE (AFU_ORTHOLOGUE AFUA_1G17690)-RELATED"/>
    <property type="match status" value="1"/>
</dbReference>
<dbReference type="AlphaFoldDB" id="A0A4Q7UWC3"/>
<evidence type="ECO:0000259" key="6">
    <source>
        <dbReference type="PROSITE" id="PS51387"/>
    </source>
</evidence>
<evidence type="ECO:0000313" key="8">
    <source>
        <dbReference type="Proteomes" id="UP000291591"/>
    </source>
</evidence>
<keyword evidence="3" id="KW-0285">Flavoprotein</keyword>
<dbReference type="RefSeq" id="WP_165438365.1">
    <property type="nucleotide sequence ID" value="NZ_SHKL01000001.1"/>
</dbReference>
<dbReference type="InterPro" id="IPR016166">
    <property type="entry name" value="FAD-bd_PCMH"/>
</dbReference>
<protein>
    <submittedName>
        <fullName evidence="7">FAD binding domain-containing protein</fullName>
    </submittedName>
</protein>
<proteinExistence type="inferred from homology"/>
<comment type="caution">
    <text evidence="7">The sequence shown here is derived from an EMBL/GenBank/DDBJ whole genome shotgun (WGS) entry which is preliminary data.</text>
</comment>
<dbReference type="SUPFAM" id="SSF56176">
    <property type="entry name" value="FAD-binding/transporter-associated domain-like"/>
    <property type="match status" value="1"/>
</dbReference>
<evidence type="ECO:0000256" key="2">
    <source>
        <dbReference type="ARBA" id="ARBA00005466"/>
    </source>
</evidence>
<feature type="domain" description="FAD-binding PCMH-type" evidence="6">
    <location>
        <begin position="41"/>
        <end position="210"/>
    </location>
</feature>
<keyword evidence="4" id="KW-0274">FAD</keyword>
<dbReference type="Gene3D" id="3.40.462.20">
    <property type="match status" value="1"/>
</dbReference>
<dbReference type="GO" id="GO:0071949">
    <property type="term" value="F:FAD binding"/>
    <property type="evidence" value="ECO:0007669"/>
    <property type="project" value="InterPro"/>
</dbReference>
<evidence type="ECO:0000256" key="3">
    <source>
        <dbReference type="ARBA" id="ARBA00022630"/>
    </source>
</evidence>
<evidence type="ECO:0000256" key="1">
    <source>
        <dbReference type="ARBA" id="ARBA00001974"/>
    </source>
</evidence>
<evidence type="ECO:0000256" key="5">
    <source>
        <dbReference type="ARBA" id="ARBA00023002"/>
    </source>
</evidence>
<dbReference type="InterPro" id="IPR036318">
    <property type="entry name" value="FAD-bd_PCMH-like_sf"/>
</dbReference>
<dbReference type="Pfam" id="PF01565">
    <property type="entry name" value="FAD_binding_4"/>
    <property type="match status" value="1"/>
</dbReference>
<accession>A0A4Q7UWC3</accession>
<dbReference type="Proteomes" id="UP000291591">
    <property type="component" value="Unassembled WGS sequence"/>
</dbReference>
<dbReference type="GO" id="GO:0016491">
    <property type="term" value="F:oxidoreductase activity"/>
    <property type="evidence" value="ECO:0007669"/>
    <property type="project" value="UniProtKB-KW"/>
</dbReference>
<dbReference type="PANTHER" id="PTHR42973:SF39">
    <property type="entry name" value="FAD-BINDING PCMH-TYPE DOMAIN-CONTAINING PROTEIN"/>
    <property type="match status" value="1"/>
</dbReference>
<comment type="similarity">
    <text evidence="2">Belongs to the oxygen-dependent FAD-linked oxidoreductase family.</text>
</comment>
<dbReference type="EMBL" id="SHKL01000001">
    <property type="protein sequence ID" value="RZT86307.1"/>
    <property type="molecule type" value="Genomic_DNA"/>
</dbReference>
<evidence type="ECO:0000313" key="7">
    <source>
        <dbReference type="EMBL" id="RZT86307.1"/>
    </source>
</evidence>
<gene>
    <name evidence="7" type="ORF">EV383_3200</name>
</gene>
<dbReference type="InterPro" id="IPR016169">
    <property type="entry name" value="FAD-bd_PCMH_sub2"/>
</dbReference>
<organism evidence="7 8">
    <name type="scientific">Pseudonocardia sediminis</name>
    <dbReference type="NCBI Taxonomy" id="1397368"/>
    <lineage>
        <taxon>Bacteria</taxon>
        <taxon>Bacillati</taxon>
        <taxon>Actinomycetota</taxon>
        <taxon>Actinomycetes</taxon>
        <taxon>Pseudonocardiales</taxon>
        <taxon>Pseudonocardiaceae</taxon>
        <taxon>Pseudonocardia</taxon>
    </lineage>
</organism>
<evidence type="ECO:0000256" key="4">
    <source>
        <dbReference type="ARBA" id="ARBA00022827"/>
    </source>
</evidence>
<dbReference type="Gene3D" id="3.30.465.10">
    <property type="match status" value="1"/>
</dbReference>
<reference evidence="7 8" key="1">
    <citation type="submission" date="2019-02" db="EMBL/GenBank/DDBJ databases">
        <title>Sequencing the genomes of 1000 actinobacteria strains.</title>
        <authorList>
            <person name="Klenk H.-P."/>
        </authorList>
    </citation>
    <scope>NUCLEOTIDE SEQUENCE [LARGE SCALE GENOMIC DNA]</scope>
    <source>
        <strain evidence="7 8">DSM 45779</strain>
    </source>
</reference>
<keyword evidence="5" id="KW-0560">Oxidoreductase</keyword>
<dbReference type="PROSITE" id="PS51387">
    <property type="entry name" value="FAD_PCMH"/>
    <property type="match status" value="1"/>
</dbReference>
<comment type="cofactor">
    <cofactor evidence="1">
        <name>FAD</name>
        <dbReference type="ChEBI" id="CHEBI:57692"/>
    </cofactor>
</comment>
<keyword evidence="8" id="KW-1185">Reference proteome</keyword>
<dbReference type="InterPro" id="IPR050416">
    <property type="entry name" value="FAD-linked_Oxidoreductase"/>
</dbReference>
<name>A0A4Q7UWC3_PSEST</name>
<sequence>MSAHTATSTLVDELIAQVGGTVLGPDAPEAAEESTGFQLGVRHRPGAVVAARTADDVRTAARVVAEQDLPVTVQHTGHGTRVPADGGILLLTAGMDTIDIDAAERTARIGAGAVWGDVTAAADAVDLMAPSGSSPGVGAIGYTFGGGLGLTGRTDGWAVDHVRAFEIVDRVGDLREVTTDTDPDRFARLRGTGPAAGEVVTAMTIGLLPAGPLTGGALVFDLGPIDEPGDAAPLHTYRAWTADLPDAVTSGMSVVTYPDWDVLPPHLRGRRIARIAVTVRGDAATADALLAPLRAATRPAEDTVGPLRPVESSRVYAEPEMPHAYTGENLLLDDLAPAGLDAVAALDGPMTVVGIRHLGGALGRPAAVADTVSGRDAAYLVGALSPLDAEQAVTDPASAVAAVDPSRALRPFGPAAVGTIRTFGYGPRAA</sequence>
<dbReference type="InterPro" id="IPR006094">
    <property type="entry name" value="Oxid_FAD_bind_N"/>
</dbReference>